<gene>
    <name evidence="1" type="ORF">TCIL3000_11_6400</name>
</gene>
<dbReference type="EMBL" id="HE575324">
    <property type="protein sequence ID" value="CCC95216.1"/>
    <property type="molecule type" value="Genomic_DNA"/>
</dbReference>
<reference evidence="1" key="1">
    <citation type="journal article" date="2012" name="Proc. Natl. Acad. Sci. U.S.A.">
        <title>Antigenic diversity is generated by distinct evolutionary mechanisms in African trypanosome species.</title>
        <authorList>
            <person name="Jackson A.P."/>
            <person name="Berry A."/>
            <person name="Aslett M."/>
            <person name="Allison H.C."/>
            <person name="Burton P."/>
            <person name="Vavrova-Anderson J."/>
            <person name="Brown R."/>
            <person name="Browne H."/>
            <person name="Corton N."/>
            <person name="Hauser H."/>
            <person name="Gamble J."/>
            <person name="Gilderthorp R."/>
            <person name="Marcello L."/>
            <person name="McQuillan J."/>
            <person name="Otto T.D."/>
            <person name="Quail M.A."/>
            <person name="Sanders M.J."/>
            <person name="van Tonder A."/>
            <person name="Ginger M.L."/>
            <person name="Field M.C."/>
            <person name="Barry J.D."/>
            <person name="Hertz-Fowler C."/>
            <person name="Berriman M."/>
        </authorList>
    </citation>
    <scope>NUCLEOTIDE SEQUENCE</scope>
    <source>
        <strain evidence="1">IL3000</strain>
    </source>
</reference>
<sequence length="177" mass="19567">MSSVLRDSWLIFLGKRVMGNGSPPGTLARSLRQIGGSLEHRLSCTGLRGPLQHSIPNAPRFCATAAPLLFLRSCSGFKHTQNTLNPRRHEPVYLGHLFGFTQSLLLVDDGAFRHLPQNFPRTSNGVKITAQGRGKKCHSVLQKKKATVTGCWGCPYLGISHFWGWEEQQGIMAEDSK</sequence>
<dbReference type="VEuPathDB" id="TriTrypDB:TcIL3000.11.6400"/>
<protein>
    <submittedName>
        <fullName evidence="1">Uncharacterized protein TCIL3000_11_6400</fullName>
    </submittedName>
</protein>
<name>G0V0P5_TRYCI</name>
<proteinExistence type="predicted"/>
<dbReference type="AlphaFoldDB" id="G0V0P5"/>
<accession>G0V0P5</accession>
<organism evidence="1">
    <name type="scientific">Trypanosoma congolense (strain IL3000)</name>
    <dbReference type="NCBI Taxonomy" id="1068625"/>
    <lineage>
        <taxon>Eukaryota</taxon>
        <taxon>Discoba</taxon>
        <taxon>Euglenozoa</taxon>
        <taxon>Kinetoplastea</taxon>
        <taxon>Metakinetoplastina</taxon>
        <taxon>Trypanosomatida</taxon>
        <taxon>Trypanosomatidae</taxon>
        <taxon>Trypanosoma</taxon>
        <taxon>Nannomonas</taxon>
    </lineage>
</organism>
<evidence type="ECO:0000313" key="1">
    <source>
        <dbReference type="EMBL" id="CCC95216.1"/>
    </source>
</evidence>